<organism evidence="2 3">
    <name type="scientific">Tetracentron sinense</name>
    <name type="common">Spur-leaf</name>
    <dbReference type="NCBI Taxonomy" id="13715"/>
    <lineage>
        <taxon>Eukaryota</taxon>
        <taxon>Viridiplantae</taxon>
        <taxon>Streptophyta</taxon>
        <taxon>Embryophyta</taxon>
        <taxon>Tracheophyta</taxon>
        <taxon>Spermatophyta</taxon>
        <taxon>Magnoliopsida</taxon>
        <taxon>Trochodendrales</taxon>
        <taxon>Trochodendraceae</taxon>
        <taxon>Tetracentron</taxon>
    </lineage>
</organism>
<dbReference type="OrthoDB" id="624345at2759"/>
<dbReference type="Proteomes" id="UP000655225">
    <property type="component" value="Unassembled WGS sequence"/>
</dbReference>
<evidence type="ECO:0000313" key="3">
    <source>
        <dbReference type="Proteomes" id="UP000655225"/>
    </source>
</evidence>
<sequence>MMPSTGVTRVVDTREADTREADTRVEDTRAADTLVEDIREVDTLVVDIQVEDIREVDTLVVDIQVEETLDVEEGTLAKGTADTVAVIAVGIMEGAADGAARMPGRLPMPQLKTGDLGGFAFVRYKYAHEAQKAMEKLYGSNQETGLLVSIQVHDSLLTCTSTHYFQRVDTSKGALNESTELELPQNFQGKSEVLEMVGLFSYRLSTLIEPDKVAALRCAAEFLEGQSMCSANWILENDNWVLETRNKGEICDSDYCLLCKQMGTLKEDSLVLGEY</sequence>
<feature type="compositionally biased region" description="Basic and acidic residues" evidence="1">
    <location>
        <begin position="11"/>
        <end position="21"/>
    </location>
</feature>
<feature type="region of interest" description="Disordered" evidence="1">
    <location>
        <begin position="1"/>
        <end position="21"/>
    </location>
</feature>
<evidence type="ECO:0000256" key="1">
    <source>
        <dbReference type="SAM" id="MobiDB-lite"/>
    </source>
</evidence>
<accession>A0A835DNK8</accession>
<evidence type="ECO:0000313" key="2">
    <source>
        <dbReference type="EMBL" id="KAF8410833.1"/>
    </source>
</evidence>
<reference evidence="2 3" key="1">
    <citation type="submission" date="2020-04" db="EMBL/GenBank/DDBJ databases">
        <title>Plant Genome Project.</title>
        <authorList>
            <person name="Zhang R.-G."/>
        </authorList>
    </citation>
    <scope>NUCLEOTIDE SEQUENCE [LARGE SCALE GENOMIC DNA]</scope>
    <source>
        <strain evidence="2">YNK0</strain>
        <tissue evidence="2">Leaf</tissue>
    </source>
</reference>
<keyword evidence="3" id="KW-1185">Reference proteome</keyword>
<dbReference type="AlphaFoldDB" id="A0A835DNK8"/>
<comment type="caution">
    <text evidence="2">The sequence shown here is derived from an EMBL/GenBank/DDBJ whole genome shotgun (WGS) entry which is preliminary data.</text>
</comment>
<protein>
    <recommendedName>
        <fullName evidence="4">RRM domain-containing protein</fullName>
    </recommendedName>
</protein>
<name>A0A835DNK8_TETSI</name>
<evidence type="ECO:0008006" key="4">
    <source>
        <dbReference type="Google" id="ProtNLM"/>
    </source>
</evidence>
<dbReference type="EMBL" id="JABCRI010000002">
    <property type="protein sequence ID" value="KAF8410833.1"/>
    <property type="molecule type" value="Genomic_DNA"/>
</dbReference>
<proteinExistence type="predicted"/>
<gene>
    <name evidence="2" type="ORF">HHK36_003370</name>
</gene>